<dbReference type="InterPro" id="IPR045314">
    <property type="entry name" value="bZIP_plant_GBF1"/>
</dbReference>
<dbReference type="FunFam" id="1.20.5.170:FF:000020">
    <property type="entry name" value="BZIP transcription factor"/>
    <property type="match status" value="1"/>
</dbReference>
<dbReference type="GO" id="GO:0046982">
    <property type="term" value="F:protein heterodimerization activity"/>
    <property type="evidence" value="ECO:0007669"/>
    <property type="project" value="UniProtKB-ARBA"/>
</dbReference>
<dbReference type="PROSITE" id="PS50217">
    <property type="entry name" value="BZIP"/>
    <property type="match status" value="1"/>
</dbReference>
<feature type="region of interest" description="Disordered" evidence="6">
    <location>
        <begin position="137"/>
        <end position="185"/>
    </location>
</feature>
<evidence type="ECO:0000256" key="2">
    <source>
        <dbReference type="ARBA" id="ARBA00023015"/>
    </source>
</evidence>
<name>A0A8T2S8W9_CERRI</name>
<dbReference type="CDD" id="cd14702">
    <property type="entry name" value="bZIP_plant_GBF1"/>
    <property type="match status" value="1"/>
</dbReference>
<dbReference type="SMART" id="SM00338">
    <property type="entry name" value="BRLZ"/>
    <property type="match status" value="1"/>
</dbReference>
<dbReference type="GO" id="GO:0000976">
    <property type="term" value="F:transcription cis-regulatory region binding"/>
    <property type="evidence" value="ECO:0007669"/>
    <property type="project" value="TreeGrafter"/>
</dbReference>
<comment type="caution">
    <text evidence="8">The sequence shown here is derived from an EMBL/GenBank/DDBJ whole genome shotgun (WGS) entry which is preliminary data.</text>
</comment>
<keyword evidence="3" id="KW-0238">DNA-binding</keyword>
<keyword evidence="5" id="KW-0539">Nucleus</keyword>
<dbReference type="InterPro" id="IPR004827">
    <property type="entry name" value="bZIP"/>
</dbReference>
<evidence type="ECO:0000256" key="3">
    <source>
        <dbReference type="ARBA" id="ARBA00023125"/>
    </source>
</evidence>
<feature type="compositionally biased region" description="Polar residues" evidence="6">
    <location>
        <begin position="144"/>
        <end position="155"/>
    </location>
</feature>
<dbReference type="PANTHER" id="PTHR45764">
    <property type="entry name" value="BZIP TRANSCRIPTION FACTOR 44"/>
    <property type="match status" value="1"/>
</dbReference>
<dbReference type="SUPFAM" id="SSF57959">
    <property type="entry name" value="Leucine zipper domain"/>
    <property type="match status" value="1"/>
</dbReference>
<dbReference type="Pfam" id="PF00170">
    <property type="entry name" value="bZIP_1"/>
    <property type="match status" value="1"/>
</dbReference>
<dbReference type="Proteomes" id="UP000825935">
    <property type="component" value="Chromosome 21"/>
</dbReference>
<dbReference type="InterPro" id="IPR046347">
    <property type="entry name" value="bZIP_sf"/>
</dbReference>
<gene>
    <name evidence="8" type="ORF">KP509_21G002200</name>
</gene>
<evidence type="ECO:0000313" key="8">
    <source>
        <dbReference type="EMBL" id="KAH7314410.1"/>
    </source>
</evidence>
<dbReference type="Gene3D" id="1.20.5.170">
    <property type="match status" value="1"/>
</dbReference>
<evidence type="ECO:0000259" key="7">
    <source>
        <dbReference type="PROSITE" id="PS50217"/>
    </source>
</evidence>
<dbReference type="EMBL" id="CM035426">
    <property type="protein sequence ID" value="KAH7314410.1"/>
    <property type="molecule type" value="Genomic_DNA"/>
</dbReference>
<comment type="subcellular location">
    <subcellularLocation>
        <location evidence="1">Nucleus</location>
    </subcellularLocation>
</comment>
<evidence type="ECO:0000256" key="1">
    <source>
        <dbReference type="ARBA" id="ARBA00004123"/>
    </source>
</evidence>
<dbReference type="GO" id="GO:0045893">
    <property type="term" value="P:positive regulation of DNA-templated transcription"/>
    <property type="evidence" value="ECO:0007669"/>
    <property type="project" value="TreeGrafter"/>
</dbReference>
<evidence type="ECO:0000256" key="6">
    <source>
        <dbReference type="SAM" id="MobiDB-lite"/>
    </source>
</evidence>
<organism evidence="8 9">
    <name type="scientific">Ceratopteris richardii</name>
    <name type="common">Triangle waterfern</name>
    <dbReference type="NCBI Taxonomy" id="49495"/>
    <lineage>
        <taxon>Eukaryota</taxon>
        <taxon>Viridiplantae</taxon>
        <taxon>Streptophyta</taxon>
        <taxon>Embryophyta</taxon>
        <taxon>Tracheophyta</taxon>
        <taxon>Polypodiopsida</taxon>
        <taxon>Polypodiidae</taxon>
        <taxon>Polypodiales</taxon>
        <taxon>Pteridineae</taxon>
        <taxon>Pteridaceae</taxon>
        <taxon>Parkerioideae</taxon>
        <taxon>Ceratopteris</taxon>
    </lineage>
</organism>
<proteinExistence type="predicted"/>
<evidence type="ECO:0000256" key="4">
    <source>
        <dbReference type="ARBA" id="ARBA00023163"/>
    </source>
</evidence>
<keyword evidence="9" id="KW-1185">Reference proteome</keyword>
<dbReference type="OrthoDB" id="551672at2759"/>
<sequence>MKRELSVEDLFDPLNRLDVHRIFSSSGGMKSLVNSSFVNGGSSEAFSEDVERRTDSLESRYAQADLEPSSDSLGATALVPEGPIMSDQGERPHFPFLSLPSDRNSGDPVLGMLGVYAMDQNKAYNPKDVYKVGKEKNNARDINESNGTQVHGLSTSDEEQQIVDDRKQRRMLSNRESARRSRLRKQQHLDELRDLIAQLQVQYSQMLNSFNIASQQFAEVTEENRQLRFEAMDLNHQLKQLHHLMSTNRSNIGFIHEVVSKANGS</sequence>
<dbReference type="AlphaFoldDB" id="A0A8T2S8W9"/>
<dbReference type="GO" id="GO:0003700">
    <property type="term" value="F:DNA-binding transcription factor activity"/>
    <property type="evidence" value="ECO:0007669"/>
    <property type="project" value="InterPro"/>
</dbReference>
<feature type="domain" description="BZIP" evidence="7">
    <location>
        <begin position="164"/>
        <end position="227"/>
    </location>
</feature>
<protein>
    <recommendedName>
        <fullName evidence="7">BZIP domain-containing protein</fullName>
    </recommendedName>
</protein>
<evidence type="ECO:0000256" key="5">
    <source>
        <dbReference type="ARBA" id="ARBA00023242"/>
    </source>
</evidence>
<keyword evidence="2" id="KW-0805">Transcription regulation</keyword>
<keyword evidence="4" id="KW-0804">Transcription</keyword>
<reference evidence="8" key="1">
    <citation type="submission" date="2021-08" db="EMBL/GenBank/DDBJ databases">
        <title>WGS assembly of Ceratopteris richardii.</title>
        <authorList>
            <person name="Marchant D.B."/>
            <person name="Chen G."/>
            <person name="Jenkins J."/>
            <person name="Shu S."/>
            <person name="Leebens-Mack J."/>
            <person name="Grimwood J."/>
            <person name="Schmutz J."/>
            <person name="Soltis P."/>
            <person name="Soltis D."/>
            <person name="Chen Z.-H."/>
        </authorList>
    </citation>
    <scope>NUCLEOTIDE SEQUENCE</scope>
    <source>
        <strain evidence="8">Whitten #5841</strain>
        <tissue evidence="8">Leaf</tissue>
    </source>
</reference>
<dbReference type="PANTHER" id="PTHR45764:SF38">
    <property type="entry name" value="BZIP TRANSCRIPTION FACTOR 44"/>
    <property type="match status" value="1"/>
</dbReference>
<dbReference type="GO" id="GO:0005634">
    <property type="term" value="C:nucleus"/>
    <property type="evidence" value="ECO:0007669"/>
    <property type="project" value="UniProtKB-SubCell"/>
</dbReference>
<accession>A0A8T2S8W9</accession>
<dbReference type="PROSITE" id="PS00036">
    <property type="entry name" value="BZIP_BASIC"/>
    <property type="match status" value="1"/>
</dbReference>
<evidence type="ECO:0000313" key="9">
    <source>
        <dbReference type="Proteomes" id="UP000825935"/>
    </source>
</evidence>